<keyword evidence="2" id="KW-1185">Reference proteome</keyword>
<evidence type="ECO:0000313" key="2">
    <source>
        <dbReference type="Proteomes" id="UP000681035"/>
    </source>
</evidence>
<dbReference type="RefSeq" id="WP_213541874.1">
    <property type="nucleotide sequence ID" value="NZ_AP023418.1"/>
</dbReference>
<accession>A0A810Q4D2</accession>
<dbReference type="AlphaFoldDB" id="A0A810Q4D2"/>
<dbReference type="Proteomes" id="UP000681035">
    <property type="component" value="Chromosome"/>
</dbReference>
<dbReference type="EMBL" id="AP023418">
    <property type="protein sequence ID" value="BCK81092.1"/>
    <property type="molecule type" value="Genomic_DNA"/>
</dbReference>
<gene>
    <name evidence="1" type="ORF">MM50RIKEN_08550</name>
</gene>
<name>A0A810Q4D2_9FIRM</name>
<dbReference type="KEGG" id="vcop:MM50RIKEN_08550"/>
<protein>
    <submittedName>
        <fullName evidence="1">Uncharacterized protein</fullName>
    </submittedName>
</protein>
<reference evidence="1" key="1">
    <citation type="submission" date="2020-09" db="EMBL/GenBank/DDBJ databases">
        <title>New species isolated from human feces.</title>
        <authorList>
            <person name="Kitahara M."/>
            <person name="Shigeno Y."/>
            <person name="Shime M."/>
            <person name="Matsumoto Y."/>
            <person name="Nakamura S."/>
            <person name="Motooka D."/>
            <person name="Fukuoka S."/>
            <person name="Nishikawa H."/>
            <person name="Benno Y."/>
        </authorList>
    </citation>
    <scope>NUCLEOTIDE SEQUENCE</scope>
    <source>
        <strain evidence="1">MM50</strain>
    </source>
</reference>
<proteinExistence type="predicted"/>
<sequence>MEKFKFDVVAQTLTITAKFAEAMNNPEREEYKLVQKFRADFPALVIMRKTHKSATHYTTKSGEKFNCNQFKNLTYERMEKFLSALPKKESYLREYSFVKDFASAVQHNGYSLVRKWFTAQFPEFRTNPLFYLSHSPEVVNGMTFLDEETKAEKKAS</sequence>
<organism evidence="1 2">
    <name type="scientific">Vescimonas coprocola</name>
    <dbReference type="NCBI Taxonomy" id="2714355"/>
    <lineage>
        <taxon>Bacteria</taxon>
        <taxon>Bacillati</taxon>
        <taxon>Bacillota</taxon>
        <taxon>Clostridia</taxon>
        <taxon>Eubacteriales</taxon>
        <taxon>Oscillospiraceae</taxon>
        <taxon>Vescimonas</taxon>
    </lineage>
</organism>
<evidence type="ECO:0000313" key="1">
    <source>
        <dbReference type="EMBL" id="BCK81092.1"/>
    </source>
</evidence>